<evidence type="ECO:0000313" key="3">
    <source>
        <dbReference type="Proteomes" id="UP000217676"/>
    </source>
</evidence>
<dbReference type="EMBL" id="AP017424">
    <property type="protein sequence ID" value="BAU84405.1"/>
    <property type="molecule type" value="Genomic_DNA"/>
</dbReference>
<reference evidence="2 3" key="1">
    <citation type="journal article" date="2016" name="Genome Announc.">
        <title>Complete Genome Sequence of Thiostrepton-Producing Streptomyces laurentii ATCC 31255.</title>
        <authorList>
            <person name="Doi K."/>
            <person name="Fujino Y."/>
            <person name="Nagayoshi Y."/>
            <person name="Ohshima T."/>
            <person name="Ogata S."/>
        </authorList>
    </citation>
    <scope>NUCLEOTIDE SEQUENCE [LARGE SCALE GENOMIC DNA]</scope>
    <source>
        <strain evidence="2 3">ATCC 31255</strain>
    </source>
</reference>
<organism evidence="2 3">
    <name type="scientific">Streptomyces laurentii</name>
    <dbReference type="NCBI Taxonomy" id="39478"/>
    <lineage>
        <taxon>Bacteria</taxon>
        <taxon>Bacillati</taxon>
        <taxon>Actinomycetota</taxon>
        <taxon>Actinomycetes</taxon>
        <taxon>Kitasatosporales</taxon>
        <taxon>Streptomycetaceae</taxon>
        <taxon>Streptomyces</taxon>
    </lineage>
</organism>
<sequence length="83" mass="8423">MAPLCFVRRPPLYAPQRVRGPADFRVPGQGLGVRGSTSRVKGSGLGPPAGPGGPGIQGQARPIARVSAISMTTRSGFGVGVRA</sequence>
<name>A0A160P1A3_STRLU</name>
<accession>A0A160P1A3</accession>
<dbReference type="KEGG" id="slau:SLA_3496"/>
<evidence type="ECO:0000313" key="2">
    <source>
        <dbReference type="EMBL" id="BAU84405.1"/>
    </source>
</evidence>
<protein>
    <submittedName>
        <fullName evidence="2">3-isopropylmalate dehydrogenase</fullName>
    </submittedName>
</protein>
<gene>
    <name evidence="2" type="ORF">SLA_3496</name>
</gene>
<feature type="region of interest" description="Disordered" evidence="1">
    <location>
        <begin position="24"/>
        <end position="59"/>
    </location>
</feature>
<proteinExistence type="predicted"/>
<dbReference type="Proteomes" id="UP000217676">
    <property type="component" value="Chromosome"/>
</dbReference>
<feature type="compositionally biased region" description="Gly residues" evidence="1">
    <location>
        <begin position="43"/>
        <end position="56"/>
    </location>
</feature>
<keyword evidence="3" id="KW-1185">Reference proteome</keyword>
<dbReference type="AlphaFoldDB" id="A0A160P1A3"/>
<evidence type="ECO:0000256" key="1">
    <source>
        <dbReference type="SAM" id="MobiDB-lite"/>
    </source>
</evidence>